<dbReference type="CDD" id="cd16442">
    <property type="entry name" value="BPL"/>
    <property type="match status" value="1"/>
</dbReference>
<dbReference type="Pfam" id="PF03099">
    <property type="entry name" value="BPL_LplA_LipB"/>
    <property type="match status" value="1"/>
</dbReference>
<dbReference type="PROSITE" id="PS51733">
    <property type="entry name" value="BPL_LPL_CATALYTIC"/>
    <property type="match status" value="1"/>
</dbReference>
<dbReference type="NCBIfam" id="TIGR00121">
    <property type="entry name" value="birA_ligase"/>
    <property type="match status" value="1"/>
</dbReference>
<evidence type="ECO:0000259" key="3">
    <source>
        <dbReference type="PROSITE" id="PS51733"/>
    </source>
</evidence>
<evidence type="ECO:0000256" key="2">
    <source>
        <dbReference type="ARBA" id="ARBA00022598"/>
    </source>
</evidence>
<dbReference type="GO" id="GO:0004077">
    <property type="term" value="F:biotin--[biotin carboxyl-carrier protein] ligase activity"/>
    <property type="evidence" value="ECO:0007669"/>
    <property type="project" value="InterPro"/>
</dbReference>
<dbReference type="InterPro" id="IPR004408">
    <property type="entry name" value="Biotin_CoA_COase_ligase"/>
</dbReference>
<dbReference type="PANTHER" id="PTHR12835:SF5">
    <property type="entry name" value="BIOTIN--PROTEIN LIGASE"/>
    <property type="match status" value="1"/>
</dbReference>
<keyword evidence="2" id="KW-0436">Ligase</keyword>
<dbReference type="WBParaSite" id="PSU_v2.g16544.t1">
    <property type="protein sequence ID" value="PSU_v2.g16544.t1"/>
    <property type="gene ID" value="PSU_v2.g16544"/>
</dbReference>
<organism evidence="4 5">
    <name type="scientific">Panagrolaimus superbus</name>
    <dbReference type="NCBI Taxonomy" id="310955"/>
    <lineage>
        <taxon>Eukaryota</taxon>
        <taxon>Metazoa</taxon>
        <taxon>Ecdysozoa</taxon>
        <taxon>Nematoda</taxon>
        <taxon>Chromadorea</taxon>
        <taxon>Rhabditida</taxon>
        <taxon>Tylenchina</taxon>
        <taxon>Panagrolaimomorpha</taxon>
        <taxon>Panagrolaimoidea</taxon>
        <taxon>Panagrolaimidae</taxon>
        <taxon>Panagrolaimus</taxon>
    </lineage>
</organism>
<dbReference type="PANTHER" id="PTHR12835">
    <property type="entry name" value="BIOTIN PROTEIN LIGASE"/>
    <property type="match status" value="1"/>
</dbReference>
<evidence type="ECO:0000256" key="1">
    <source>
        <dbReference type="ARBA" id="ARBA00009934"/>
    </source>
</evidence>
<dbReference type="GO" id="GO:0005737">
    <property type="term" value="C:cytoplasm"/>
    <property type="evidence" value="ECO:0007669"/>
    <property type="project" value="TreeGrafter"/>
</dbReference>
<dbReference type="SUPFAM" id="SSF55681">
    <property type="entry name" value="Class II aaRS and biotin synthetases"/>
    <property type="match status" value="1"/>
</dbReference>
<accession>A0A914YAT9</accession>
<evidence type="ECO:0000313" key="4">
    <source>
        <dbReference type="Proteomes" id="UP000887577"/>
    </source>
</evidence>
<feature type="domain" description="BPL/LPL catalytic" evidence="3">
    <location>
        <begin position="157"/>
        <end position="349"/>
    </location>
</feature>
<dbReference type="Gene3D" id="3.30.930.10">
    <property type="entry name" value="Bira Bifunctional Protein, Domain 2"/>
    <property type="match status" value="1"/>
</dbReference>
<dbReference type="AlphaFoldDB" id="A0A914YAT9"/>
<sequence>MKLLNKNKEVNETFHAKDLIGAMSYSVVIHKKQDQPLLLYMENSANNASALFSDATADELIATGGISLIKDAMKRLKIQVVENQAIPSLTQGYFICEPDKLAGDMNGLVYEKEIGNMPKLFFSNIPTNLPFPTSSFLSIEVCKRKEGLPRSCEFDVEKYYKCLNTKTLGKAMIYFSVCETTMNISKSLFNALPTFDGILVIAGIQTKGFGRSGNQWLSPKGCAMFTFNFNIPLFSNLGQSATFIQHILAVSIVDAVITILQIEDFSLKIKWPNDIYWARMFKMGGILVNSSISGETLHCVIGAGINVCNNKPTVSLNDMIPEDYDKILTVEEVIAETMNKFEQVRSKQNGKVFSVHDNGNTFDMMKGLIRPKNKA</sequence>
<dbReference type="InterPro" id="IPR004143">
    <property type="entry name" value="BPL_LPL_catalytic"/>
</dbReference>
<keyword evidence="4" id="KW-1185">Reference proteome</keyword>
<dbReference type="InterPro" id="IPR045864">
    <property type="entry name" value="aa-tRNA-synth_II/BPL/LPL"/>
</dbReference>
<reference evidence="5" key="1">
    <citation type="submission" date="2022-11" db="UniProtKB">
        <authorList>
            <consortium name="WormBaseParasite"/>
        </authorList>
    </citation>
    <scope>IDENTIFICATION</scope>
</reference>
<dbReference type="Proteomes" id="UP000887577">
    <property type="component" value="Unplaced"/>
</dbReference>
<evidence type="ECO:0000313" key="5">
    <source>
        <dbReference type="WBParaSite" id="PSU_v2.g16544.t1"/>
    </source>
</evidence>
<comment type="similarity">
    <text evidence="1">Belongs to the biotin--protein ligase family.</text>
</comment>
<proteinExistence type="inferred from homology"/>
<protein>
    <submittedName>
        <fullName evidence="5">BPL/LPL catalytic domain-containing protein</fullName>
    </submittedName>
</protein>
<name>A0A914YAT9_9BILA</name>